<accession>A0A9N9GVR6</accession>
<feature type="domain" description="MACPF-like" evidence="1">
    <location>
        <begin position="308"/>
        <end position="448"/>
    </location>
</feature>
<name>A0A9N9GVR6_9GLOM</name>
<evidence type="ECO:0000313" key="3">
    <source>
        <dbReference type="Proteomes" id="UP000789759"/>
    </source>
</evidence>
<feature type="non-terminal residue" evidence="2">
    <location>
        <position position="632"/>
    </location>
</feature>
<dbReference type="AlphaFoldDB" id="A0A9N9GVR6"/>
<organism evidence="2 3">
    <name type="scientific">Cetraspora pellucida</name>
    <dbReference type="NCBI Taxonomy" id="1433469"/>
    <lineage>
        <taxon>Eukaryota</taxon>
        <taxon>Fungi</taxon>
        <taxon>Fungi incertae sedis</taxon>
        <taxon>Mucoromycota</taxon>
        <taxon>Glomeromycotina</taxon>
        <taxon>Glomeromycetes</taxon>
        <taxon>Diversisporales</taxon>
        <taxon>Gigasporaceae</taxon>
        <taxon>Cetraspora</taxon>
    </lineage>
</organism>
<dbReference type="Proteomes" id="UP000789759">
    <property type="component" value="Unassembled WGS sequence"/>
</dbReference>
<keyword evidence="3" id="KW-1185">Reference proteome</keyword>
<sequence>GEKSFNFKIDGDISFSKKFKTDIKLVDAREKLAEHRNEWKAEKIYFKNHGNRIHHEDEPKYTLNELEFNKYIFIENLLKEIKVYLGSKDGNMLLLFLDPNDKLEKIRKILTEANTNGFKFRLKNGTIVNECQENVRRLEEILVNGNELYISTPQKSEVIIYSGQSKTPSIYSLDKGKSLAEIRKELENTWKEQSQLYMCSDCYFLDQSKHEIEGTRENHLNLGDILSIENGNDVLNICRKYEHDLIKLTNKCGYGFIMKDGSVKRAKYRAFTIEETPKHHNFEDKYEEGLFECKNEFQELYKRNFITFATGEFVDEVKKALNKENREEKVKSLKKIAEDYGYFYASSVCFGGVIIQKKVDTKYSKQQGSVKSFNVESHLMGTALETGQSTAMELNSIKSRCVIRGGAEYCNRSSWLHSIQDPETWEIIEYNEIHSIFSLLENSLRKTVLEILGKRILKANIDKFEYPMDENKQHSLEIGNQLEDIPNIKDCQIFTTILKEKKDKHTFSSCVAYDTHENPIIIINRVPNKKKFAKKLNAKTSSPKCIPVRIGWMVVGYPTDAFDFELSNQIIIESEKLELNDQYIVNNFSHQTNLNLEKCALSTRWVTFFPSTKFRVFICLLLENSQKETESR</sequence>
<dbReference type="Pfam" id="PF22693">
    <property type="entry name" value="MACPF_1"/>
    <property type="match status" value="1"/>
</dbReference>
<comment type="caution">
    <text evidence="2">The sequence shown here is derived from an EMBL/GenBank/DDBJ whole genome shotgun (WGS) entry which is preliminary data.</text>
</comment>
<evidence type="ECO:0000313" key="2">
    <source>
        <dbReference type="EMBL" id="CAG8637888.1"/>
    </source>
</evidence>
<evidence type="ECO:0000259" key="1">
    <source>
        <dbReference type="Pfam" id="PF22693"/>
    </source>
</evidence>
<dbReference type="InterPro" id="IPR054586">
    <property type="entry name" value="MACPF_1_fungal"/>
</dbReference>
<dbReference type="OrthoDB" id="2417580at2759"/>
<proteinExistence type="predicted"/>
<gene>
    <name evidence="2" type="ORF">CPELLU_LOCUS8710</name>
</gene>
<dbReference type="EMBL" id="CAJVQA010006289">
    <property type="protein sequence ID" value="CAG8637888.1"/>
    <property type="molecule type" value="Genomic_DNA"/>
</dbReference>
<protein>
    <submittedName>
        <fullName evidence="2">4700_t:CDS:1</fullName>
    </submittedName>
</protein>
<reference evidence="2" key="1">
    <citation type="submission" date="2021-06" db="EMBL/GenBank/DDBJ databases">
        <authorList>
            <person name="Kallberg Y."/>
            <person name="Tangrot J."/>
            <person name="Rosling A."/>
        </authorList>
    </citation>
    <scope>NUCLEOTIDE SEQUENCE</scope>
    <source>
        <strain evidence="2">FL966</strain>
    </source>
</reference>